<dbReference type="SUPFAM" id="SSF52266">
    <property type="entry name" value="SGNH hydrolase"/>
    <property type="match status" value="1"/>
</dbReference>
<dbReference type="Pfam" id="PF13472">
    <property type="entry name" value="Lipase_GDSL_2"/>
    <property type="match status" value="1"/>
</dbReference>
<gene>
    <name evidence="3" type="ORF">GGR21_001455</name>
</gene>
<protein>
    <submittedName>
        <fullName evidence="3">Lysophospholipase L1-like esterase</fullName>
    </submittedName>
</protein>
<dbReference type="Proteomes" id="UP000555103">
    <property type="component" value="Unassembled WGS sequence"/>
</dbReference>
<dbReference type="GO" id="GO:0004622">
    <property type="term" value="F:phosphatidylcholine lysophospholipase activity"/>
    <property type="evidence" value="ECO:0007669"/>
    <property type="project" value="TreeGrafter"/>
</dbReference>
<keyword evidence="1" id="KW-0732">Signal</keyword>
<dbReference type="PANTHER" id="PTHR30383">
    <property type="entry name" value="THIOESTERASE 1/PROTEASE 1/LYSOPHOSPHOLIPASE L1"/>
    <property type="match status" value="1"/>
</dbReference>
<reference evidence="3 4" key="1">
    <citation type="submission" date="2020-08" db="EMBL/GenBank/DDBJ databases">
        <title>Genomic Encyclopedia of Type Strains, Phase IV (KMG-IV): sequencing the most valuable type-strain genomes for metagenomic binning, comparative biology and taxonomic classification.</title>
        <authorList>
            <person name="Goeker M."/>
        </authorList>
    </citation>
    <scope>NUCLEOTIDE SEQUENCE [LARGE SCALE GENOMIC DNA]</scope>
    <source>
        <strain evidence="3 4">DSM 104969</strain>
    </source>
</reference>
<dbReference type="AlphaFoldDB" id="A0A840CSP5"/>
<dbReference type="EMBL" id="JACIEP010000004">
    <property type="protein sequence ID" value="MBB4035562.1"/>
    <property type="molecule type" value="Genomic_DNA"/>
</dbReference>
<name>A0A840CSP5_9BACT</name>
<comment type="caution">
    <text evidence="3">The sequence shown here is derived from an EMBL/GenBank/DDBJ whole genome shotgun (WGS) entry which is preliminary data.</text>
</comment>
<sequence length="222" mass="25799">MRTILLMSLLIFSMNIMSQEIIENILENKTYIDRMAHFKANPLKKGQIVFFGNSLTQAGKWNEYFPSQNPANRGIAGDNTLGMLNRLYEVIEARPEKFFMMAGTNDISLGRDNDKILTGIKSIVYQVKAGSPDTRIYVQSLLPINNDNNQYKRMLGKEKQIEKLNKEIQKFCKKENITFINLYPAFLSGKRKMNEQYHTDGLHLNEEGYKVWVEQIRTYIEN</sequence>
<evidence type="ECO:0000256" key="1">
    <source>
        <dbReference type="SAM" id="SignalP"/>
    </source>
</evidence>
<dbReference type="InterPro" id="IPR036514">
    <property type="entry name" value="SGNH_hydro_sf"/>
</dbReference>
<evidence type="ECO:0000313" key="3">
    <source>
        <dbReference type="EMBL" id="MBB4035562.1"/>
    </source>
</evidence>
<feature type="domain" description="SGNH hydrolase-type esterase" evidence="2">
    <location>
        <begin position="50"/>
        <end position="211"/>
    </location>
</feature>
<accession>A0A840CSP5</accession>
<dbReference type="RefSeq" id="WP_183306493.1">
    <property type="nucleotide sequence ID" value="NZ_JACIEP010000004.1"/>
</dbReference>
<keyword evidence="4" id="KW-1185">Reference proteome</keyword>
<evidence type="ECO:0000259" key="2">
    <source>
        <dbReference type="Pfam" id="PF13472"/>
    </source>
</evidence>
<dbReference type="InterPro" id="IPR051532">
    <property type="entry name" value="Ester_Hydrolysis_Enzymes"/>
</dbReference>
<dbReference type="InterPro" id="IPR013830">
    <property type="entry name" value="SGNH_hydro"/>
</dbReference>
<dbReference type="Gene3D" id="3.40.50.1110">
    <property type="entry name" value="SGNH hydrolase"/>
    <property type="match status" value="1"/>
</dbReference>
<organism evidence="3 4">
    <name type="scientific">Dysgonomonas hofstadii</name>
    <dbReference type="NCBI Taxonomy" id="637886"/>
    <lineage>
        <taxon>Bacteria</taxon>
        <taxon>Pseudomonadati</taxon>
        <taxon>Bacteroidota</taxon>
        <taxon>Bacteroidia</taxon>
        <taxon>Bacteroidales</taxon>
        <taxon>Dysgonomonadaceae</taxon>
        <taxon>Dysgonomonas</taxon>
    </lineage>
</organism>
<proteinExistence type="predicted"/>
<dbReference type="PANTHER" id="PTHR30383:SF5">
    <property type="entry name" value="SGNH HYDROLASE-TYPE ESTERASE DOMAIN-CONTAINING PROTEIN"/>
    <property type="match status" value="1"/>
</dbReference>
<evidence type="ECO:0000313" key="4">
    <source>
        <dbReference type="Proteomes" id="UP000555103"/>
    </source>
</evidence>
<feature type="chain" id="PRO_5032822456" evidence="1">
    <location>
        <begin position="19"/>
        <end position="222"/>
    </location>
</feature>
<feature type="signal peptide" evidence="1">
    <location>
        <begin position="1"/>
        <end position="18"/>
    </location>
</feature>